<name>A0A4P6ZLW4_9LACO</name>
<dbReference type="RefSeq" id="WP_133442322.1">
    <property type="nucleotide sequence ID" value="NZ_CP034726.1"/>
</dbReference>
<dbReference type="InterPro" id="IPR004872">
    <property type="entry name" value="Lipoprotein_NlpA"/>
</dbReference>
<evidence type="ECO:0000256" key="4">
    <source>
        <dbReference type="ARBA" id="ARBA00023139"/>
    </source>
</evidence>
<organism evidence="7 8">
    <name type="scientific">Acetilactobacillus jinshanensis</name>
    <dbReference type="NCBI Taxonomy" id="1720083"/>
    <lineage>
        <taxon>Bacteria</taxon>
        <taxon>Bacillati</taxon>
        <taxon>Bacillota</taxon>
        <taxon>Bacilli</taxon>
        <taxon>Lactobacillales</taxon>
        <taxon>Lactobacillaceae</taxon>
        <taxon>Acetilactobacillus</taxon>
    </lineage>
</organism>
<keyword evidence="5 6" id="KW-0449">Lipoprotein</keyword>
<comment type="subcellular location">
    <subcellularLocation>
        <location evidence="1">Membrane</location>
        <topology evidence="1">Lipid-anchor</topology>
    </subcellularLocation>
</comment>
<evidence type="ECO:0000256" key="3">
    <source>
        <dbReference type="ARBA" id="ARBA00023136"/>
    </source>
</evidence>
<dbReference type="Gene3D" id="3.40.190.10">
    <property type="entry name" value="Periplasmic binding protein-like II"/>
    <property type="match status" value="2"/>
</dbReference>
<evidence type="ECO:0000256" key="6">
    <source>
        <dbReference type="PIRNR" id="PIRNR002854"/>
    </source>
</evidence>
<dbReference type="OrthoDB" id="9812878at2"/>
<dbReference type="SUPFAM" id="SSF53850">
    <property type="entry name" value="Periplasmic binding protein-like II"/>
    <property type="match status" value="1"/>
</dbReference>
<dbReference type="AlphaFoldDB" id="A0A4P6ZLW4"/>
<keyword evidence="3" id="KW-0472">Membrane</keyword>
<keyword evidence="4" id="KW-0564">Palmitate</keyword>
<dbReference type="PANTHER" id="PTHR30429:SF0">
    <property type="entry name" value="METHIONINE-BINDING LIPOPROTEIN METQ"/>
    <property type="match status" value="1"/>
</dbReference>
<comment type="similarity">
    <text evidence="6">Belongs to the nlpA lipoprotein family.</text>
</comment>
<keyword evidence="2" id="KW-0732">Signal</keyword>
<dbReference type="PIRSF" id="PIRSF002854">
    <property type="entry name" value="MetQ"/>
    <property type="match status" value="1"/>
</dbReference>
<accession>A0A4P6ZLW4</accession>
<dbReference type="Proteomes" id="UP000294321">
    <property type="component" value="Chromosome"/>
</dbReference>
<evidence type="ECO:0000256" key="5">
    <source>
        <dbReference type="ARBA" id="ARBA00023288"/>
    </source>
</evidence>
<dbReference type="GO" id="GO:0016020">
    <property type="term" value="C:membrane"/>
    <property type="evidence" value="ECO:0007669"/>
    <property type="project" value="UniProtKB-SubCell"/>
</dbReference>
<dbReference type="EMBL" id="CP034726">
    <property type="protein sequence ID" value="QBP18764.1"/>
    <property type="molecule type" value="Genomic_DNA"/>
</dbReference>
<proteinExistence type="inferred from homology"/>
<evidence type="ECO:0000256" key="2">
    <source>
        <dbReference type="ARBA" id="ARBA00022729"/>
    </source>
</evidence>
<dbReference type="PANTHER" id="PTHR30429">
    <property type="entry name" value="D-METHIONINE-BINDING LIPOPROTEIN METQ"/>
    <property type="match status" value="1"/>
</dbReference>
<sequence>MKKFSFFVGIVVLFIALLLIGPNTRPPKNTLVIGASNIPHAQILRHVEPQLRRKGVKLDIKVFQDYVMPNRALQGKELDANYFQTIAFLNQWNRQNHTHLVNCGSVHLEPIAIYSKKVHKLSQLRPHSKILVSSNAPDYGRILQLFSQAHLIKVKSGIPLDQANFDDIIKNPRHLIFKHSYEPKLLPEIYKNGEGDAVAINSNYAVQSGLNPKRDSIAYEKPARNSPYNNIIATRKSERHNPKIEKLLKALHSKATRRWIRKKYKSGVVPVK</sequence>
<dbReference type="Pfam" id="PF03180">
    <property type="entry name" value="Lipoprotein_9"/>
    <property type="match status" value="1"/>
</dbReference>
<reference evidence="8" key="1">
    <citation type="submission" date="2018-12" db="EMBL/GenBank/DDBJ databases">
        <title>A new species of lactobacillus.</title>
        <authorList>
            <person name="Jian Y."/>
            <person name="Xin L."/>
            <person name="Hong Z.J."/>
            <person name="Ming L.Z."/>
            <person name="Hong X.Z."/>
        </authorList>
    </citation>
    <scope>NUCLEOTIDE SEQUENCE [LARGE SCALE GENOMIC DNA]</scope>
    <source>
        <strain evidence="8">HSLZ-75</strain>
    </source>
</reference>
<evidence type="ECO:0000313" key="8">
    <source>
        <dbReference type="Proteomes" id="UP000294321"/>
    </source>
</evidence>
<protein>
    <recommendedName>
        <fullName evidence="6">Lipoprotein</fullName>
    </recommendedName>
</protein>
<gene>
    <name evidence="7" type="ORF">ELX58_06555</name>
</gene>
<keyword evidence="8" id="KW-1185">Reference proteome</keyword>
<evidence type="ECO:0000313" key="7">
    <source>
        <dbReference type="EMBL" id="QBP18764.1"/>
    </source>
</evidence>
<evidence type="ECO:0000256" key="1">
    <source>
        <dbReference type="ARBA" id="ARBA00004635"/>
    </source>
</evidence>
<dbReference type="KEGG" id="lji:ELX58_06555"/>